<reference evidence="5 6" key="1">
    <citation type="submission" date="2018-11" db="EMBL/GenBank/DDBJ databases">
        <title>The draft genome sequence of Amphritea balenae JAMM 1525T.</title>
        <authorList>
            <person name="Fang Z."/>
            <person name="Zhang Y."/>
            <person name="Han X."/>
        </authorList>
    </citation>
    <scope>NUCLEOTIDE SEQUENCE [LARGE SCALE GENOMIC DNA]</scope>
    <source>
        <strain evidence="5 6">JAMM 1525</strain>
    </source>
</reference>
<accession>A0A3P1SIQ2</accession>
<sequence length="245" mass="27701">MCNMDQNTLTLDLRSYSAETDSHQHDFHQLVLPVAGQLDMTVGQRSGQVSCQHAAIVAAGESHGFAGSVDNCFVVADIPDLLAPELERLPAFINLNPALMQYVCFLQQQLQQSNSTSSQRQMLLLLIQLLHEQHGEKTSIDRRISTARDYLDNHFNQAISLTQIAGIASLSPRQLSELFRKQLGMTPQQYLIEKRMQQAWQLLEQNQLSIQQVADKVGYTSLPAFSDRFRKHFNIPPSHFRRSGK</sequence>
<comment type="caution">
    <text evidence="5">The sequence shown here is derived from an EMBL/GenBank/DDBJ whole genome shotgun (WGS) entry which is preliminary data.</text>
</comment>
<dbReference type="OrthoDB" id="5740883at2"/>
<evidence type="ECO:0000256" key="2">
    <source>
        <dbReference type="ARBA" id="ARBA00023125"/>
    </source>
</evidence>
<keyword evidence="3" id="KW-0804">Transcription</keyword>
<proteinExistence type="predicted"/>
<dbReference type="GO" id="GO:0043565">
    <property type="term" value="F:sequence-specific DNA binding"/>
    <property type="evidence" value="ECO:0007669"/>
    <property type="project" value="InterPro"/>
</dbReference>
<dbReference type="Pfam" id="PF12833">
    <property type="entry name" value="HTH_18"/>
    <property type="match status" value="1"/>
</dbReference>
<dbReference type="Gene3D" id="1.10.10.60">
    <property type="entry name" value="Homeodomain-like"/>
    <property type="match status" value="2"/>
</dbReference>
<evidence type="ECO:0000313" key="6">
    <source>
        <dbReference type="Proteomes" id="UP000267535"/>
    </source>
</evidence>
<evidence type="ECO:0000256" key="3">
    <source>
        <dbReference type="ARBA" id="ARBA00023163"/>
    </source>
</evidence>
<feature type="domain" description="HTH araC/xylS-type" evidence="4">
    <location>
        <begin position="145"/>
        <end position="243"/>
    </location>
</feature>
<gene>
    <name evidence="5" type="ORF">EHS89_18345</name>
</gene>
<name>A0A3P1SIQ2_9GAMM</name>
<dbReference type="InterPro" id="IPR020449">
    <property type="entry name" value="Tscrpt_reg_AraC-type_HTH"/>
</dbReference>
<dbReference type="InterPro" id="IPR018060">
    <property type="entry name" value="HTH_AraC"/>
</dbReference>
<organism evidence="5 6">
    <name type="scientific">Amphritea balenae</name>
    <dbReference type="NCBI Taxonomy" id="452629"/>
    <lineage>
        <taxon>Bacteria</taxon>
        <taxon>Pseudomonadati</taxon>
        <taxon>Pseudomonadota</taxon>
        <taxon>Gammaproteobacteria</taxon>
        <taxon>Oceanospirillales</taxon>
        <taxon>Oceanospirillaceae</taxon>
        <taxon>Amphritea</taxon>
    </lineage>
</organism>
<keyword evidence="6" id="KW-1185">Reference proteome</keyword>
<dbReference type="PRINTS" id="PR00032">
    <property type="entry name" value="HTHARAC"/>
</dbReference>
<dbReference type="InterPro" id="IPR009057">
    <property type="entry name" value="Homeodomain-like_sf"/>
</dbReference>
<protein>
    <submittedName>
        <fullName evidence="5">AraC family transcriptional regulator</fullName>
    </submittedName>
</protein>
<dbReference type="SUPFAM" id="SSF46689">
    <property type="entry name" value="Homeodomain-like"/>
    <property type="match status" value="2"/>
</dbReference>
<dbReference type="SMART" id="SM00342">
    <property type="entry name" value="HTH_ARAC"/>
    <property type="match status" value="1"/>
</dbReference>
<evidence type="ECO:0000256" key="1">
    <source>
        <dbReference type="ARBA" id="ARBA00023015"/>
    </source>
</evidence>
<evidence type="ECO:0000259" key="4">
    <source>
        <dbReference type="PROSITE" id="PS01124"/>
    </source>
</evidence>
<dbReference type="PROSITE" id="PS01124">
    <property type="entry name" value="HTH_ARAC_FAMILY_2"/>
    <property type="match status" value="1"/>
</dbReference>
<dbReference type="InterPro" id="IPR014710">
    <property type="entry name" value="RmlC-like_jellyroll"/>
</dbReference>
<keyword evidence="2" id="KW-0238">DNA-binding</keyword>
<dbReference type="AlphaFoldDB" id="A0A3P1SIQ2"/>
<keyword evidence="1" id="KW-0805">Transcription regulation</keyword>
<dbReference type="PANTHER" id="PTHR46796">
    <property type="entry name" value="HTH-TYPE TRANSCRIPTIONAL ACTIVATOR RHAS-RELATED"/>
    <property type="match status" value="1"/>
</dbReference>
<dbReference type="InterPro" id="IPR050204">
    <property type="entry name" value="AraC_XylS_family_regulators"/>
</dbReference>
<dbReference type="Proteomes" id="UP000267535">
    <property type="component" value="Unassembled WGS sequence"/>
</dbReference>
<evidence type="ECO:0000313" key="5">
    <source>
        <dbReference type="EMBL" id="RRC97171.1"/>
    </source>
</evidence>
<dbReference type="EMBL" id="RQXV01000013">
    <property type="protein sequence ID" value="RRC97171.1"/>
    <property type="molecule type" value="Genomic_DNA"/>
</dbReference>
<dbReference type="GO" id="GO:0003700">
    <property type="term" value="F:DNA-binding transcription factor activity"/>
    <property type="evidence" value="ECO:0007669"/>
    <property type="project" value="InterPro"/>
</dbReference>
<dbReference type="Gene3D" id="2.60.120.10">
    <property type="entry name" value="Jelly Rolls"/>
    <property type="match status" value="1"/>
</dbReference>
<dbReference type="PANTHER" id="PTHR46796:SF10">
    <property type="entry name" value="TRANSCRIPTIONAL ACTIVATOR FEAR"/>
    <property type="match status" value="1"/>
</dbReference>